<keyword evidence="8" id="KW-1185">Reference proteome</keyword>
<feature type="transmembrane region" description="Helical" evidence="5">
    <location>
        <begin position="402"/>
        <end position="421"/>
    </location>
</feature>
<keyword evidence="2 5" id="KW-0812">Transmembrane</keyword>
<dbReference type="RefSeq" id="WP_344996160.1">
    <property type="nucleotide sequence ID" value="NZ_BAAAXV010000009.1"/>
</dbReference>
<dbReference type="Pfam" id="PF07690">
    <property type="entry name" value="MFS_1"/>
    <property type="match status" value="1"/>
</dbReference>
<feature type="transmembrane region" description="Helical" evidence="5">
    <location>
        <begin position="227"/>
        <end position="248"/>
    </location>
</feature>
<comment type="subcellular location">
    <subcellularLocation>
        <location evidence="1">Cell membrane</location>
        <topology evidence="1">Multi-pass membrane protein</topology>
    </subcellularLocation>
</comment>
<feature type="transmembrane region" description="Helical" evidence="5">
    <location>
        <begin position="202"/>
        <end position="221"/>
    </location>
</feature>
<evidence type="ECO:0000259" key="6">
    <source>
        <dbReference type="PROSITE" id="PS50850"/>
    </source>
</evidence>
<dbReference type="PANTHER" id="PTHR42718:SF49">
    <property type="entry name" value="EXPORT PROTEIN"/>
    <property type="match status" value="1"/>
</dbReference>
<feature type="transmembrane region" description="Helical" evidence="5">
    <location>
        <begin position="81"/>
        <end position="108"/>
    </location>
</feature>
<feature type="transmembrane region" description="Helical" evidence="5">
    <location>
        <begin position="114"/>
        <end position="132"/>
    </location>
</feature>
<feature type="transmembrane region" description="Helical" evidence="5">
    <location>
        <begin position="52"/>
        <end position="69"/>
    </location>
</feature>
<dbReference type="EMBL" id="JBHMBW010000003">
    <property type="protein sequence ID" value="MFB9622675.1"/>
    <property type="molecule type" value="Genomic_DNA"/>
</dbReference>
<dbReference type="InterPro" id="IPR011701">
    <property type="entry name" value="MFS"/>
</dbReference>
<dbReference type="Gene3D" id="1.20.1250.20">
    <property type="entry name" value="MFS general substrate transporter like domains"/>
    <property type="match status" value="1"/>
</dbReference>
<reference evidence="7 8" key="1">
    <citation type="submission" date="2024-09" db="EMBL/GenBank/DDBJ databases">
        <authorList>
            <person name="Sun Q."/>
            <person name="Mori K."/>
        </authorList>
    </citation>
    <scope>NUCLEOTIDE SEQUENCE [LARGE SCALE GENOMIC DNA]</scope>
    <source>
        <strain evidence="7 8">JCM 3143</strain>
    </source>
</reference>
<protein>
    <submittedName>
        <fullName evidence="7">MFS transporter</fullName>
    </submittedName>
</protein>
<dbReference type="PRINTS" id="PR01036">
    <property type="entry name" value="TCRTETB"/>
</dbReference>
<dbReference type="InterPro" id="IPR036259">
    <property type="entry name" value="MFS_trans_sf"/>
</dbReference>
<evidence type="ECO:0000313" key="7">
    <source>
        <dbReference type="EMBL" id="MFB9622675.1"/>
    </source>
</evidence>
<dbReference type="InterPro" id="IPR020846">
    <property type="entry name" value="MFS_dom"/>
</dbReference>
<dbReference type="PROSITE" id="PS50850">
    <property type="entry name" value="MFS"/>
    <property type="match status" value="1"/>
</dbReference>
<feature type="transmembrane region" description="Helical" evidence="5">
    <location>
        <begin position="358"/>
        <end position="382"/>
    </location>
</feature>
<feature type="transmembrane region" description="Helical" evidence="5">
    <location>
        <begin position="333"/>
        <end position="352"/>
    </location>
</feature>
<sequence length="456" mass="45473">MSSMTELTVERRATTLVVASVAPLLVLTNYTVPMVTLPQTAASLGAGATGPVWILGAIALGLSSLLLVSGGLADDYGRRRVLVAGTAVLAGASVVAAVSTSVPVFVLARLVQGGASAAMLAASLGIVGHAYPGGMERVRASGRYGAMMGLGTALGPLVSGALATVTSWRAVYWLMAACALALAVVSARVLEESRSALPRRFDVPGVVLLSLGVAALVAGVTEGRVGWSRPVVLGAFAVAVVLVGAFVAVERRRADPLIDLELFRRPAFLVSTGGALVVGAAVVGLLSYLPSVLQAAHGLTPLDSALLFCVWSGLSFVASLLTRHVRLATAARLALGLGLSAAGFAGLLGVGGSLHLPLVVAGLAVSGVGSGLINSSITQLAIDSVPAHRVSMGSGANNTARYVGSSLGAAAVAALVGALGWSLGTGIMVAACIVLMGVTAVAALVMPGRPGDRGRD</sequence>
<evidence type="ECO:0000256" key="4">
    <source>
        <dbReference type="ARBA" id="ARBA00023136"/>
    </source>
</evidence>
<organism evidence="7 8">
    <name type="scientific">Nonomuraea helvata</name>
    <dbReference type="NCBI Taxonomy" id="37484"/>
    <lineage>
        <taxon>Bacteria</taxon>
        <taxon>Bacillati</taxon>
        <taxon>Actinomycetota</taxon>
        <taxon>Actinomycetes</taxon>
        <taxon>Streptosporangiales</taxon>
        <taxon>Streptosporangiaceae</taxon>
        <taxon>Nonomuraea</taxon>
    </lineage>
</organism>
<proteinExistence type="predicted"/>
<dbReference type="SUPFAM" id="SSF103473">
    <property type="entry name" value="MFS general substrate transporter"/>
    <property type="match status" value="1"/>
</dbReference>
<comment type="caution">
    <text evidence="7">The sequence shown here is derived from an EMBL/GenBank/DDBJ whole genome shotgun (WGS) entry which is preliminary data.</text>
</comment>
<feature type="transmembrane region" description="Helical" evidence="5">
    <location>
        <begin position="144"/>
        <end position="165"/>
    </location>
</feature>
<feature type="transmembrane region" description="Helical" evidence="5">
    <location>
        <begin position="268"/>
        <end position="289"/>
    </location>
</feature>
<dbReference type="PANTHER" id="PTHR42718">
    <property type="entry name" value="MAJOR FACILITATOR SUPERFAMILY MULTIDRUG TRANSPORTER MFSC"/>
    <property type="match status" value="1"/>
</dbReference>
<evidence type="ECO:0000313" key="8">
    <source>
        <dbReference type="Proteomes" id="UP001589532"/>
    </source>
</evidence>
<name>A0ABV5RTC7_9ACTN</name>
<keyword evidence="4 5" id="KW-0472">Membrane</keyword>
<feature type="transmembrane region" description="Helical" evidence="5">
    <location>
        <begin position="427"/>
        <end position="446"/>
    </location>
</feature>
<feature type="transmembrane region" description="Helical" evidence="5">
    <location>
        <begin position="171"/>
        <end position="190"/>
    </location>
</feature>
<evidence type="ECO:0000256" key="1">
    <source>
        <dbReference type="ARBA" id="ARBA00004651"/>
    </source>
</evidence>
<evidence type="ECO:0000256" key="3">
    <source>
        <dbReference type="ARBA" id="ARBA00022989"/>
    </source>
</evidence>
<dbReference type="Proteomes" id="UP001589532">
    <property type="component" value="Unassembled WGS sequence"/>
</dbReference>
<feature type="transmembrane region" description="Helical" evidence="5">
    <location>
        <begin position="301"/>
        <end position="321"/>
    </location>
</feature>
<keyword evidence="3 5" id="KW-1133">Transmembrane helix</keyword>
<evidence type="ECO:0000256" key="2">
    <source>
        <dbReference type="ARBA" id="ARBA00022692"/>
    </source>
</evidence>
<evidence type="ECO:0000256" key="5">
    <source>
        <dbReference type="SAM" id="Phobius"/>
    </source>
</evidence>
<feature type="domain" description="Major facilitator superfamily (MFS) profile" evidence="6">
    <location>
        <begin position="15"/>
        <end position="449"/>
    </location>
</feature>
<gene>
    <name evidence="7" type="ORF">ACFFSA_06225</name>
</gene>
<dbReference type="Gene3D" id="1.20.1720.10">
    <property type="entry name" value="Multidrug resistance protein D"/>
    <property type="match status" value="1"/>
</dbReference>
<accession>A0ABV5RTC7</accession>
<feature type="transmembrane region" description="Helical" evidence="5">
    <location>
        <begin position="12"/>
        <end position="32"/>
    </location>
</feature>